<dbReference type="Proteomes" id="UP000649151">
    <property type="component" value="Unassembled WGS sequence"/>
</dbReference>
<organism evidence="2 3">
    <name type="scientific">Clostridium facile</name>
    <dbReference type="NCBI Taxonomy" id="2763035"/>
    <lineage>
        <taxon>Bacteria</taxon>
        <taxon>Bacillati</taxon>
        <taxon>Bacillota</taxon>
        <taxon>Clostridia</taxon>
        <taxon>Eubacteriales</taxon>
        <taxon>Clostridiaceae</taxon>
        <taxon>Clostridium</taxon>
    </lineage>
</organism>
<keyword evidence="1" id="KW-0472">Membrane</keyword>
<feature type="transmembrane region" description="Helical" evidence="1">
    <location>
        <begin position="15"/>
        <end position="36"/>
    </location>
</feature>
<gene>
    <name evidence="2" type="ORF">H8Z77_05195</name>
</gene>
<protein>
    <submittedName>
        <fullName evidence="2">Uncharacterized protein</fullName>
    </submittedName>
</protein>
<proteinExistence type="predicted"/>
<accession>A0ABR7IQJ3</accession>
<name>A0ABR7IQJ3_9CLOT</name>
<dbReference type="RefSeq" id="WP_069989113.1">
    <property type="nucleotide sequence ID" value="NZ_JACOQK010000001.1"/>
</dbReference>
<evidence type="ECO:0000313" key="2">
    <source>
        <dbReference type="EMBL" id="MBC5787420.1"/>
    </source>
</evidence>
<reference evidence="2 3" key="1">
    <citation type="submission" date="2020-08" db="EMBL/GenBank/DDBJ databases">
        <title>Genome public.</title>
        <authorList>
            <person name="Liu C."/>
            <person name="Sun Q."/>
        </authorList>
    </citation>
    <scope>NUCLEOTIDE SEQUENCE [LARGE SCALE GENOMIC DNA]</scope>
    <source>
        <strain evidence="2 3">NSJ-27</strain>
    </source>
</reference>
<keyword evidence="1" id="KW-0812">Transmembrane</keyword>
<comment type="caution">
    <text evidence="2">The sequence shown here is derived from an EMBL/GenBank/DDBJ whole genome shotgun (WGS) entry which is preliminary data.</text>
</comment>
<keyword evidence="1" id="KW-1133">Transmembrane helix</keyword>
<sequence length="191" mass="21720">MGDQKMFAKNTPRYFIAWFLIIGIILSITIAVVYNINAVMVLFGRGNIQTVSYDYMRQIVYSSPNTYTVASEQLQSPNQEILQYELSEGAVQFRITGDPTGKISEIRGTIQVSELNFSPLDLYATMNDAVKPLCHQKDILAAEVAIFKYVQKAQLTSYTSHVMFSSVYDNKLITIQKQKNSFEINFDILMQ</sequence>
<evidence type="ECO:0000313" key="3">
    <source>
        <dbReference type="Proteomes" id="UP000649151"/>
    </source>
</evidence>
<evidence type="ECO:0000256" key="1">
    <source>
        <dbReference type="SAM" id="Phobius"/>
    </source>
</evidence>
<keyword evidence="3" id="KW-1185">Reference proteome</keyword>
<dbReference type="EMBL" id="JACOQK010000001">
    <property type="protein sequence ID" value="MBC5787420.1"/>
    <property type="molecule type" value="Genomic_DNA"/>
</dbReference>